<dbReference type="InterPro" id="IPR012495">
    <property type="entry name" value="TadE-like_dom"/>
</dbReference>
<evidence type="ECO:0000313" key="3">
    <source>
        <dbReference type="EMBL" id="AWN44239.1"/>
    </source>
</evidence>
<dbReference type="OrthoDB" id="7349713at2"/>
<reference evidence="4" key="1">
    <citation type="submission" date="2018-05" db="EMBL/GenBank/DDBJ databases">
        <title>Complete Genome Sequence of Methylobacterium sp. 17SD2-17.</title>
        <authorList>
            <person name="Srinivasan S."/>
        </authorList>
    </citation>
    <scope>NUCLEOTIDE SEQUENCE [LARGE SCALE GENOMIC DNA]</scope>
    <source>
        <strain evidence="4">17SD2-17</strain>
    </source>
</reference>
<feature type="transmembrane region" description="Helical" evidence="1">
    <location>
        <begin position="40"/>
        <end position="63"/>
    </location>
</feature>
<evidence type="ECO:0000313" key="4">
    <source>
        <dbReference type="Proteomes" id="UP000245926"/>
    </source>
</evidence>
<proteinExistence type="predicted"/>
<dbReference type="AlphaFoldDB" id="A0A2U8WDR6"/>
<dbReference type="EMBL" id="CP029550">
    <property type="protein sequence ID" value="AWN44239.1"/>
    <property type="molecule type" value="Genomic_DNA"/>
</dbReference>
<sequence>MTIPAASPYPRRPPVRLPSLLARHLASFGSAQGGTSAVEFALIGIPFLGLLFAIFEVGLTFLVSQNLNTQLANASRLIYTGEFQNTAGNKTGDAATILKNLRTALCQNGGKTASTFFDCTAVKVNVLSVSSFASAAASPTTIDPGSKKLVWNPTFGKQYSCGRGNEIMVVQAAVEYPVFLSQLYAPATLLANGRRVIQAATAFRIEPLNNDPC</sequence>
<dbReference type="Proteomes" id="UP000245926">
    <property type="component" value="Chromosome"/>
</dbReference>
<keyword evidence="1" id="KW-1133">Transmembrane helix</keyword>
<evidence type="ECO:0000259" key="2">
    <source>
        <dbReference type="Pfam" id="PF07811"/>
    </source>
</evidence>
<name>A0A2U8WDR6_9HYPH</name>
<keyword evidence="1" id="KW-0472">Membrane</keyword>
<dbReference type="RefSeq" id="WP_109895796.1">
    <property type="nucleotide sequence ID" value="NZ_CP029550.1"/>
</dbReference>
<dbReference type="KEGG" id="mets:DK389_31635"/>
<keyword evidence="1" id="KW-0812">Transmembrane</keyword>
<accession>A0A2U8WDR6</accession>
<keyword evidence="4" id="KW-1185">Reference proteome</keyword>
<dbReference type="Pfam" id="PF07811">
    <property type="entry name" value="TadE"/>
    <property type="match status" value="1"/>
</dbReference>
<organism evidence="3 4">
    <name type="scientific">Methylobacterium durans</name>
    <dbReference type="NCBI Taxonomy" id="2202825"/>
    <lineage>
        <taxon>Bacteria</taxon>
        <taxon>Pseudomonadati</taxon>
        <taxon>Pseudomonadota</taxon>
        <taxon>Alphaproteobacteria</taxon>
        <taxon>Hyphomicrobiales</taxon>
        <taxon>Methylobacteriaceae</taxon>
        <taxon>Methylobacterium</taxon>
    </lineage>
</organism>
<evidence type="ECO:0000256" key="1">
    <source>
        <dbReference type="SAM" id="Phobius"/>
    </source>
</evidence>
<gene>
    <name evidence="3" type="ORF">DK389_31635</name>
</gene>
<protein>
    <submittedName>
        <fullName evidence="3">Pilus assembly protein</fullName>
    </submittedName>
</protein>
<feature type="domain" description="TadE-like" evidence="2">
    <location>
        <begin position="34"/>
        <end position="69"/>
    </location>
</feature>